<dbReference type="GO" id="GO:0000981">
    <property type="term" value="F:DNA-binding transcription factor activity, RNA polymerase II-specific"/>
    <property type="evidence" value="ECO:0007669"/>
    <property type="project" value="InterPro"/>
</dbReference>
<dbReference type="Pfam" id="PF00172">
    <property type="entry name" value="Zn_clus"/>
    <property type="match status" value="1"/>
</dbReference>
<dbReference type="CDD" id="cd00067">
    <property type="entry name" value="GAL4"/>
    <property type="match status" value="1"/>
</dbReference>
<evidence type="ECO:0000313" key="5">
    <source>
        <dbReference type="EMBL" id="CDO54795.1"/>
    </source>
</evidence>
<feature type="compositionally biased region" description="Acidic residues" evidence="3">
    <location>
        <begin position="482"/>
        <end position="491"/>
    </location>
</feature>
<reference evidence="5" key="1">
    <citation type="submission" date="2014-03" db="EMBL/GenBank/DDBJ databases">
        <authorList>
            <person name="Casaregola S."/>
        </authorList>
    </citation>
    <scope>NUCLEOTIDE SEQUENCE [LARGE SCALE GENOMIC DNA]</scope>
    <source>
        <strain evidence="5">CLIB 918</strain>
    </source>
</reference>
<dbReference type="PROSITE" id="PS50048">
    <property type="entry name" value="ZN2_CY6_FUNGAL_2"/>
    <property type="match status" value="1"/>
</dbReference>
<dbReference type="PANTHER" id="PTHR37534">
    <property type="entry name" value="TRANSCRIPTIONAL ACTIVATOR PROTEIN UGA3"/>
    <property type="match status" value="1"/>
</dbReference>
<comment type="caution">
    <text evidence="5">The sequence shown here is derived from an EMBL/GenBank/DDBJ whole genome shotgun (WGS) entry which is preliminary data.</text>
</comment>
<evidence type="ECO:0000256" key="1">
    <source>
        <dbReference type="ARBA" id="ARBA00004123"/>
    </source>
</evidence>
<dbReference type="PROSITE" id="PS00463">
    <property type="entry name" value="ZN2_CY6_FUNGAL_1"/>
    <property type="match status" value="1"/>
</dbReference>
<dbReference type="EMBL" id="CCBN010000008">
    <property type="protein sequence ID" value="CDO54795.1"/>
    <property type="molecule type" value="Genomic_DNA"/>
</dbReference>
<feature type="compositionally biased region" description="Low complexity" evidence="3">
    <location>
        <begin position="275"/>
        <end position="290"/>
    </location>
</feature>
<dbReference type="Pfam" id="PF11951">
    <property type="entry name" value="Fungal_trans_2"/>
    <property type="match status" value="1"/>
</dbReference>
<dbReference type="STRING" id="1173061.A0A0J9XC63"/>
<name>A0A0J9XC63_GEOCN</name>
<dbReference type="GO" id="GO:0045944">
    <property type="term" value="P:positive regulation of transcription by RNA polymerase II"/>
    <property type="evidence" value="ECO:0007669"/>
    <property type="project" value="TreeGrafter"/>
</dbReference>
<feature type="domain" description="Zn(2)-C6 fungal-type" evidence="4">
    <location>
        <begin position="24"/>
        <end position="52"/>
    </location>
</feature>
<dbReference type="Proteomes" id="UP000242525">
    <property type="component" value="Unassembled WGS sequence"/>
</dbReference>
<keyword evidence="2" id="KW-0539">Nucleus</keyword>
<evidence type="ECO:0000313" key="6">
    <source>
        <dbReference type="Proteomes" id="UP000242525"/>
    </source>
</evidence>
<accession>A0A0J9XC63</accession>
<proteinExistence type="predicted"/>
<dbReference type="AlphaFoldDB" id="A0A0J9XC63"/>
<sequence>MKNTQASPTTTANSKKKFTKSRLGCITCKKRRLKCDETKPTCQLCTKRKVQCEGYAKNFKWRFFEDGAIVNKDTKITKKPPQGPSKNIHVNNLATVTNTTGNNAASSNLDNLIKAALDSTRLQPQLPPQEQQKHEQSPLTANALKTSSLINNSDASALSSTSSIPILTQPHHQPHPAPSPLALSPGSLHLSPLASPGGVGATPPLSDGSSISNFRLKSPSLSSNFSYLANPAMAEWENFGFLTTLDARNLSRSNSVAVEDDDDDQNSIYSTGTDNNSSIISTKNNKNISSSPKAIRDFLNRIEVNSTINLHSPIDSHETIYRLFDRYTCGILSIKDGPTENPWRSIMWPLALEHGALYNAIAAMTKFHNAKNDKECRQVAMNHMKESFNLLAIGLSNKSIPLDIALATTLALALAEAWDRHISTGVAHIRGASAMLKRLIPKHQGTRLPQWLQFLFNSWLYLDVVSRLTSDTVEEKSLIELSDSEESEEDATEHQTNEHTICTPITNHPEETKTTPEGIVELASFFESPDDGSPRSTTSDRSRMFPRRRRSSSSSSSRRALKGFLFLGQGEEIDPLMGCGQTLFPLIGRVATLVHKIRRMPRNTLSIVSEAVELKRQLELWNPTLSPLMTHVEDPTWDLNSCLATAEAYRYAALLHLHQAVPEVPSLASHELAEKVMMLLASIPISSRTCIIHIFPLLVSGCEALPGEEREWVKDRWTMLDKRMHIGNINCTIEVVKEVWLRKDVLRRQQAAATLQNGMTDLNGDRNRHKVNGSGAAATANATAGLGGEVKTRRSSKDIATSISSAVSQAFGQTNGASGLPSARDIEDGIKGWSHWSVVMNEWGWEVLLG</sequence>
<dbReference type="GO" id="GO:0008270">
    <property type="term" value="F:zinc ion binding"/>
    <property type="evidence" value="ECO:0007669"/>
    <property type="project" value="InterPro"/>
</dbReference>
<protein>
    <recommendedName>
        <fullName evidence="4">Zn(2)-C6 fungal-type domain-containing protein</fullName>
    </recommendedName>
</protein>
<feature type="region of interest" description="Disordered" evidence="3">
    <location>
        <begin position="479"/>
        <end position="512"/>
    </location>
</feature>
<feature type="region of interest" description="Disordered" evidence="3">
    <location>
        <begin position="256"/>
        <end position="290"/>
    </location>
</feature>
<dbReference type="SUPFAM" id="SSF57701">
    <property type="entry name" value="Zn2/Cys6 DNA-binding domain"/>
    <property type="match status" value="1"/>
</dbReference>
<evidence type="ECO:0000256" key="3">
    <source>
        <dbReference type="SAM" id="MobiDB-lite"/>
    </source>
</evidence>
<dbReference type="Gene3D" id="4.10.240.10">
    <property type="entry name" value="Zn(2)-C6 fungal-type DNA-binding domain"/>
    <property type="match status" value="1"/>
</dbReference>
<dbReference type="OrthoDB" id="3886144at2759"/>
<organism evidence="5 6">
    <name type="scientific">Geotrichum candidum</name>
    <name type="common">Oospora lactis</name>
    <name type="synonym">Dipodascus geotrichum</name>
    <dbReference type="NCBI Taxonomy" id="1173061"/>
    <lineage>
        <taxon>Eukaryota</taxon>
        <taxon>Fungi</taxon>
        <taxon>Dikarya</taxon>
        <taxon>Ascomycota</taxon>
        <taxon>Saccharomycotina</taxon>
        <taxon>Dipodascomycetes</taxon>
        <taxon>Dipodascales</taxon>
        <taxon>Dipodascaceae</taxon>
        <taxon>Geotrichum</taxon>
    </lineage>
</organism>
<feature type="region of interest" description="Disordered" evidence="3">
    <location>
        <begin position="525"/>
        <end position="556"/>
    </location>
</feature>
<dbReference type="GO" id="GO:0005634">
    <property type="term" value="C:nucleus"/>
    <property type="evidence" value="ECO:0007669"/>
    <property type="project" value="UniProtKB-SubCell"/>
</dbReference>
<feature type="compositionally biased region" description="Low complexity" evidence="3">
    <location>
        <begin position="180"/>
        <end position="196"/>
    </location>
</feature>
<dbReference type="PANTHER" id="PTHR37534:SF15">
    <property type="entry name" value="ZN(II)2CYS6 TRANSCRIPTION FACTOR (EUROFUNG)"/>
    <property type="match status" value="1"/>
</dbReference>
<dbReference type="SMART" id="SM00066">
    <property type="entry name" value="GAL4"/>
    <property type="match status" value="1"/>
</dbReference>
<dbReference type="InterPro" id="IPR021858">
    <property type="entry name" value="Fun_TF"/>
</dbReference>
<feature type="region of interest" description="Disordered" evidence="3">
    <location>
        <begin position="165"/>
        <end position="204"/>
    </location>
</feature>
<dbReference type="InterPro" id="IPR001138">
    <property type="entry name" value="Zn2Cys6_DnaBD"/>
</dbReference>
<evidence type="ECO:0000256" key="2">
    <source>
        <dbReference type="ARBA" id="ARBA00023242"/>
    </source>
</evidence>
<dbReference type="InterPro" id="IPR036864">
    <property type="entry name" value="Zn2-C6_fun-type_DNA-bd_sf"/>
</dbReference>
<comment type="subcellular location">
    <subcellularLocation>
        <location evidence="1">Nucleus</location>
    </subcellularLocation>
</comment>
<keyword evidence="6" id="KW-1185">Reference proteome</keyword>
<evidence type="ECO:0000259" key="4">
    <source>
        <dbReference type="PROSITE" id="PS50048"/>
    </source>
</evidence>
<gene>
    <name evidence="5" type="ORF">BN980_GECA08s04729g</name>
</gene>
<dbReference type="GO" id="GO:0000976">
    <property type="term" value="F:transcription cis-regulatory region binding"/>
    <property type="evidence" value="ECO:0007669"/>
    <property type="project" value="TreeGrafter"/>
</dbReference>